<dbReference type="EMBL" id="ADBL01000899">
    <property type="status" value="NOT_ANNOTATED_CDS"/>
    <property type="molecule type" value="Genomic_DNA"/>
</dbReference>
<organism evidence="6 7">
    <name type="scientific">Magnaporthiopsis poae (strain ATCC 64411 / 73-15)</name>
    <name type="common">Kentucky bluegrass fungus</name>
    <name type="synonym">Magnaporthe poae</name>
    <dbReference type="NCBI Taxonomy" id="644358"/>
    <lineage>
        <taxon>Eukaryota</taxon>
        <taxon>Fungi</taxon>
        <taxon>Dikarya</taxon>
        <taxon>Ascomycota</taxon>
        <taxon>Pezizomycotina</taxon>
        <taxon>Sordariomycetes</taxon>
        <taxon>Sordariomycetidae</taxon>
        <taxon>Magnaporthales</taxon>
        <taxon>Magnaporthaceae</taxon>
        <taxon>Magnaporthiopsis</taxon>
    </lineage>
</organism>
<dbReference type="InterPro" id="IPR019734">
    <property type="entry name" value="TPR_rpt"/>
</dbReference>
<dbReference type="Proteomes" id="UP000011715">
    <property type="component" value="Unassembled WGS sequence"/>
</dbReference>
<dbReference type="EMBL" id="GL876968">
    <property type="protein sequence ID" value="KLU84753.1"/>
    <property type="molecule type" value="Genomic_DNA"/>
</dbReference>
<dbReference type="InterPro" id="IPR039226">
    <property type="entry name" value="Ski3/TTC37"/>
</dbReference>
<dbReference type="InterPro" id="IPR011990">
    <property type="entry name" value="TPR-like_helical_dom_sf"/>
</dbReference>
<feature type="compositionally biased region" description="Basic and acidic residues" evidence="4">
    <location>
        <begin position="321"/>
        <end position="335"/>
    </location>
</feature>
<keyword evidence="2 3" id="KW-0802">TPR repeat</keyword>
<feature type="region of interest" description="Disordered" evidence="4">
    <location>
        <begin position="319"/>
        <end position="352"/>
    </location>
</feature>
<evidence type="ECO:0000313" key="5">
    <source>
        <dbReference type="EMBL" id="KLU84753.1"/>
    </source>
</evidence>
<dbReference type="GO" id="GO:0055087">
    <property type="term" value="C:Ski complex"/>
    <property type="evidence" value="ECO:0007669"/>
    <property type="project" value="InterPro"/>
</dbReference>
<evidence type="ECO:0000256" key="2">
    <source>
        <dbReference type="ARBA" id="ARBA00022803"/>
    </source>
</evidence>
<evidence type="ECO:0000256" key="3">
    <source>
        <dbReference type="PROSITE-ProRule" id="PRU00339"/>
    </source>
</evidence>
<feature type="repeat" description="TPR" evidence="3">
    <location>
        <begin position="654"/>
        <end position="687"/>
    </location>
</feature>
<sequence>MSKAALKAIGELIRQSKWDDVIQKAQAFVQNEPKSFQGHIFLAFALDKKGKLAESEASYLAASALKPEDPQPWQGLIKLYQKQACARLDGYKHAAVKLAEHYHGQNDMYKCQDVIDKLTEHVKNTGDQAQYIDVLEVILPGSPIYPVLEGRLPHPARTYETIAQFTEVTEKKKINTLIGERRTRIGARINDVTVEVKREVLGQSKLGEIYRNLINWTNDDELRRTYEEKLLQHCYERLLAFAHGEEKARELEIVQKLAADMVIIKHPFKLAWDIVVDWQDHKEIRQWDVSVLRDYCAFFPDSDLYKIITGYLTSTISPFPKSEEKPTDAGAKDDATTDDESEDNEDGGAPTAFVPITDEDRILMMAEGITTANSPFAYRLMGDYYQHLEEHDSNVELMRKARQLVNDLKKKTGLKFENTENALLVYLGTALVFYQSPRNHQEAKALFDSVLERDPTATPALIGVGLIYEEEEEFDDAIAFLGRALGRDPENLRVRSEAAWVKARKGDFATGKEELEACIPLMEKGGSSMKGLLAQTHYRLGVCIWNVDTSKAARKSRAGAYAQFLASLKNDLNFAPAYTSLGVYYEDYCKDKKRARKCFLKAVELSPSEVEAAERLARSFAEDRDWDRVELVAQRVVDSGKVKPPPGSKRKGLGWPFAALGVAELNKQDYAKAVVSFQSALRIKPDDYHSWVGLGESYYNSGRYMAATKATLNAQELEGTPSGPQDAADVWFTKFLLANIKRQLSDYDAAIDLYNEVITSRPDEDGVAIALMQTMVESALSCLDKGLFGKAVGLAVDTIDFATKTSAAVTDTFNFWKAVGDSCSIFSSIQGRLSEFPSDAVSALIGNDDGRPEYDTFRDIDNVGVRVIQTKTVWSEEEKLGVELTRCLQASILAHKRAVYVSARDVHAQAVAYFNLGWAEYRAHTCLPSSIRQKSSRYLKAAVRGFKRAIELEAGNADFWDALGVATSTINPAVSQHAFVRSLYLNERGVSAWANLGTLALMQNDVALANEAFTRAQSTDPDYAHAWVGQGFAALMYGDAREARGLFTHAMGITGSSSAVTQQQYSVSTFDHVVIGPPGGVPIGSLLQPVFALGQLRALRPQELGLGHLLTLFYERVGHHISSAAVLEPICASLEAHYEKTESPESLRRFALAKTDLARALLASGRNDEAVECGEMALQLTEGDESELPAEERAKARLSSHLALGLARYFAGDLDDSVAYFQKALDECGEEMKADAVCLLAQVLWAAGSDEAREQARTALFEVVEQRPDHVPSVLLLGAIALLDEDAESLEAVSAELQALRASDAVGATGQSQISEVLRAAAVLGEGADVAREQAQVDIMLHPCLPHGWLNFRASGTSGPMTVPPPLVAVAVADTGGNGAVPFGSRSPGDVRSAASRRALAVAVREGKGGKGRGRDEMRFWSQDWDGAGRDCATSAARIWGAGSSIGFWVVCLLRPSPAKNTTGWGTTASATIKLSKRYFYQLAVWECLLYNSRNFASSNGEVAVQEANQNWTSKTCEVLKRTSAI</sequence>
<dbReference type="EnsemblFungi" id="MAPG_03789T0">
    <property type="protein sequence ID" value="MAPG_03789T0"/>
    <property type="gene ID" value="MAPG_03789"/>
</dbReference>
<feature type="repeat" description="TPR" evidence="3">
    <location>
        <begin position="458"/>
        <end position="491"/>
    </location>
</feature>
<name>A0A0C4DUZ4_MAGP6</name>
<dbReference type="eggNOG" id="KOG1127">
    <property type="taxonomic scope" value="Eukaryota"/>
</dbReference>
<feature type="repeat" description="TPR" evidence="3">
    <location>
        <begin position="990"/>
        <end position="1023"/>
    </location>
</feature>
<accession>A0A0C4DUZ4</accession>
<keyword evidence="7" id="KW-1185">Reference proteome</keyword>
<dbReference type="EMBL" id="ADBL01000898">
    <property type="status" value="NOT_ANNOTATED_CDS"/>
    <property type="molecule type" value="Genomic_DNA"/>
</dbReference>
<dbReference type="SUPFAM" id="SSF48452">
    <property type="entry name" value="TPR-like"/>
    <property type="match status" value="4"/>
</dbReference>
<evidence type="ECO:0000256" key="1">
    <source>
        <dbReference type="ARBA" id="ARBA00022737"/>
    </source>
</evidence>
<protein>
    <recommendedName>
        <fullName evidence="8">Superkiller protein 3</fullName>
    </recommendedName>
</protein>
<dbReference type="OrthoDB" id="421075at2759"/>
<feature type="compositionally biased region" description="Acidic residues" evidence="4">
    <location>
        <begin position="336"/>
        <end position="346"/>
    </location>
</feature>
<evidence type="ECO:0008006" key="8">
    <source>
        <dbReference type="Google" id="ProtNLM"/>
    </source>
</evidence>
<dbReference type="VEuPathDB" id="FungiDB:MAPG_03789"/>
<proteinExistence type="predicted"/>
<dbReference type="InterPro" id="IPR040962">
    <property type="entry name" value="TPR_22"/>
</dbReference>
<dbReference type="GO" id="GO:0006401">
    <property type="term" value="P:RNA catabolic process"/>
    <property type="evidence" value="ECO:0007669"/>
    <property type="project" value="InterPro"/>
</dbReference>
<dbReference type="SMART" id="SM00028">
    <property type="entry name" value="TPR"/>
    <property type="match status" value="11"/>
</dbReference>
<dbReference type="STRING" id="644358.A0A0C4DUZ4"/>
<reference evidence="7" key="2">
    <citation type="submission" date="2010-05" db="EMBL/GenBank/DDBJ databases">
        <title>The genome sequence of Magnaporthe poae strain ATCC 64411.</title>
        <authorList>
            <person name="Ma L.-J."/>
            <person name="Dead R."/>
            <person name="Young S."/>
            <person name="Zeng Q."/>
            <person name="Koehrsen M."/>
            <person name="Alvarado L."/>
            <person name="Berlin A."/>
            <person name="Chapman S.B."/>
            <person name="Chen Z."/>
            <person name="Freedman E."/>
            <person name="Gellesch M."/>
            <person name="Goldberg J."/>
            <person name="Griggs A."/>
            <person name="Gujja S."/>
            <person name="Heilman E.R."/>
            <person name="Heiman D."/>
            <person name="Hepburn T."/>
            <person name="Howarth C."/>
            <person name="Jen D."/>
            <person name="Larson L."/>
            <person name="Mehta T."/>
            <person name="Neiman D."/>
            <person name="Pearson M."/>
            <person name="Roberts A."/>
            <person name="Saif S."/>
            <person name="Shea T."/>
            <person name="Shenoy N."/>
            <person name="Sisk P."/>
            <person name="Stolte C."/>
            <person name="Sykes S."/>
            <person name="Walk T."/>
            <person name="White J."/>
            <person name="Yandava C."/>
            <person name="Haas B."/>
            <person name="Nusbaum C."/>
            <person name="Birren B."/>
        </authorList>
    </citation>
    <scope>NUCLEOTIDE SEQUENCE [LARGE SCALE GENOMIC DNA]</scope>
    <source>
        <strain evidence="7">ATCC 64411 / 73-15</strain>
    </source>
</reference>
<evidence type="ECO:0000313" key="7">
    <source>
        <dbReference type="Proteomes" id="UP000011715"/>
    </source>
</evidence>
<reference evidence="6" key="5">
    <citation type="submission" date="2015-06" db="UniProtKB">
        <authorList>
            <consortium name="EnsemblFungi"/>
        </authorList>
    </citation>
    <scope>IDENTIFICATION</scope>
    <source>
        <strain evidence="6">ATCC 64411</strain>
    </source>
</reference>
<dbReference type="Gene3D" id="1.25.40.10">
    <property type="entry name" value="Tetratricopeptide repeat domain"/>
    <property type="match status" value="5"/>
</dbReference>
<dbReference type="Pfam" id="PF13432">
    <property type="entry name" value="TPR_16"/>
    <property type="match status" value="2"/>
</dbReference>
<gene>
    <name evidence="5" type="ORF">MAPG_03789</name>
</gene>
<dbReference type="PANTHER" id="PTHR15704">
    <property type="entry name" value="SUPERKILLER 3 PROTEIN-RELATED"/>
    <property type="match status" value="1"/>
</dbReference>
<evidence type="ECO:0000256" key="4">
    <source>
        <dbReference type="SAM" id="MobiDB-lite"/>
    </source>
</evidence>
<reference evidence="6" key="4">
    <citation type="journal article" date="2015" name="G3 (Bethesda)">
        <title>Genome sequences of three phytopathogenic species of the Magnaporthaceae family of fungi.</title>
        <authorList>
            <person name="Okagaki L.H."/>
            <person name="Nunes C.C."/>
            <person name="Sailsbery J."/>
            <person name="Clay B."/>
            <person name="Brown D."/>
            <person name="John T."/>
            <person name="Oh Y."/>
            <person name="Young N."/>
            <person name="Fitzgerald M."/>
            <person name="Haas B.J."/>
            <person name="Zeng Q."/>
            <person name="Young S."/>
            <person name="Adiconis X."/>
            <person name="Fan L."/>
            <person name="Levin J.Z."/>
            <person name="Mitchell T.K."/>
            <person name="Okubara P.A."/>
            <person name="Farman M.L."/>
            <person name="Kohn L.M."/>
            <person name="Birren B."/>
            <person name="Ma L.-J."/>
            <person name="Dean R.A."/>
        </authorList>
    </citation>
    <scope>NUCLEOTIDE SEQUENCE</scope>
    <source>
        <strain evidence="6">ATCC 64411 / 73-15</strain>
    </source>
</reference>
<dbReference type="OMA" id="CQWELDP"/>
<dbReference type="Pfam" id="PF13181">
    <property type="entry name" value="TPR_8"/>
    <property type="match status" value="2"/>
</dbReference>
<reference evidence="5" key="3">
    <citation type="submission" date="2011-03" db="EMBL/GenBank/DDBJ databases">
        <title>Annotation of Magnaporthe poae ATCC 64411.</title>
        <authorList>
            <person name="Ma L.-J."/>
            <person name="Dead R."/>
            <person name="Young S.K."/>
            <person name="Zeng Q."/>
            <person name="Gargeya S."/>
            <person name="Fitzgerald M."/>
            <person name="Haas B."/>
            <person name="Abouelleil A."/>
            <person name="Alvarado L."/>
            <person name="Arachchi H.M."/>
            <person name="Berlin A."/>
            <person name="Brown A."/>
            <person name="Chapman S.B."/>
            <person name="Chen Z."/>
            <person name="Dunbar C."/>
            <person name="Freedman E."/>
            <person name="Gearin G."/>
            <person name="Gellesch M."/>
            <person name="Goldberg J."/>
            <person name="Griggs A."/>
            <person name="Gujja S."/>
            <person name="Heiman D."/>
            <person name="Howarth C."/>
            <person name="Larson L."/>
            <person name="Lui A."/>
            <person name="MacDonald P.J.P."/>
            <person name="Mehta T."/>
            <person name="Montmayeur A."/>
            <person name="Murphy C."/>
            <person name="Neiman D."/>
            <person name="Pearson M."/>
            <person name="Priest M."/>
            <person name="Roberts A."/>
            <person name="Saif S."/>
            <person name="Shea T."/>
            <person name="Shenoy N."/>
            <person name="Sisk P."/>
            <person name="Stolte C."/>
            <person name="Sykes S."/>
            <person name="Yandava C."/>
            <person name="Wortman J."/>
            <person name="Nusbaum C."/>
            <person name="Birren B."/>
        </authorList>
    </citation>
    <scope>NUCLEOTIDE SEQUENCE</scope>
    <source>
        <strain evidence="5">ATCC 64411</strain>
    </source>
</reference>
<dbReference type="Pfam" id="PF18833">
    <property type="entry name" value="TPR_22"/>
    <property type="match status" value="1"/>
</dbReference>
<reference evidence="5" key="1">
    <citation type="submission" date="2010-05" db="EMBL/GenBank/DDBJ databases">
        <title>The Genome Sequence of Magnaporthe poae strain ATCC 64411.</title>
        <authorList>
            <consortium name="The Broad Institute Genome Sequencing Platform"/>
            <consortium name="Broad Institute Genome Sequencing Center for Infectious Disease"/>
            <person name="Ma L.-J."/>
            <person name="Dead R."/>
            <person name="Young S."/>
            <person name="Zeng Q."/>
            <person name="Koehrsen M."/>
            <person name="Alvarado L."/>
            <person name="Berlin A."/>
            <person name="Chapman S.B."/>
            <person name="Chen Z."/>
            <person name="Freedman E."/>
            <person name="Gellesch M."/>
            <person name="Goldberg J."/>
            <person name="Griggs A."/>
            <person name="Gujja S."/>
            <person name="Heilman E.R."/>
            <person name="Heiman D."/>
            <person name="Hepburn T."/>
            <person name="Howarth C."/>
            <person name="Jen D."/>
            <person name="Larson L."/>
            <person name="Mehta T."/>
            <person name="Neiman D."/>
            <person name="Pearson M."/>
            <person name="Roberts A."/>
            <person name="Saif S."/>
            <person name="Shea T."/>
            <person name="Shenoy N."/>
            <person name="Sisk P."/>
            <person name="Stolte C."/>
            <person name="Sykes S."/>
            <person name="Walk T."/>
            <person name="White J."/>
            <person name="Yandava C."/>
            <person name="Haas B."/>
            <person name="Nusbaum C."/>
            <person name="Birren B."/>
        </authorList>
    </citation>
    <scope>NUCLEOTIDE SEQUENCE</scope>
    <source>
        <strain evidence="5">ATCC 64411</strain>
    </source>
</reference>
<keyword evidence="1" id="KW-0677">Repeat</keyword>
<evidence type="ECO:0000313" key="6">
    <source>
        <dbReference type="EnsemblFungi" id="MAPG_03789T0"/>
    </source>
</evidence>
<dbReference type="PANTHER" id="PTHR15704:SF7">
    <property type="entry name" value="SUPERKILLER COMPLEX PROTEIN 3"/>
    <property type="match status" value="1"/>
</dbReference>
<dbReference type="PROSITE" id="PS50005">
    <property type="entry name" value="TPR"/>
    <property type="match status" value="3"/>
</dbReference>